<reference evidence="2 5" key="2">
    <citation type="journal article" date="2023" name="Phytobiomes J">
        <title>Deciphering the key players within the bacterial microbiota associated with aerial crown gall tumors on rhododendron: Insights into the gallobiome.</title>
        <authorList>
            <person name="Kuzmanovic N."/>
            <person name="Nesme J."/>
            <person name="Wolf J."/>
            <person name="Neumann-Schaal M."/>
            <person name="Petersen J."/>
            <person name="Fernandez-Gnecco G."/>
            <person name="Sproeer C."/>
            <person name="Bunk B."/>
            <person name="Overmann J."/>
            <person name="Sorensen S.J."/>
            <person name="Idczak E."/>
            <person name="Smalla K."/>
        </authorList>
    </citation>
    <scope>NUCLEOTIDE SEQUENCE [LARGE SCALE GENOMIC DNA]</scope>
    <source>
        <strain evidence="2">Rho-14.1</strain>
        <strain evidence="5">rho-14.1</strain>
    </source>
</reference>
<dbReference type="RefSeq" id="WP_103659558.1">
    <property type="nucleotide sequence ID" value="NZ_CP192765.1"/>
</dbReference>
<dbReference type="InterPro" id="IPR036661">
    <property type="entry name" value="Luciferase-like_sf"/>
</dbReference>
<dbReference type="GO" id="GO:0016705">
    <property type="term" value="F:oxidoreductase activity, acting on paired donors, with incorporation or reduction of molecular oxygen"/>
    <property type="evidence" value="ECO:0007669"/>
    <property type="project" value="InterPro"/>
</dbReference>
<evidence type="ECO:0000259" key="1">
    <source>
        <dbReference type="Pfam" id="PF00296"/>
    </source>
</evidence>
<gene>
    <name evidence="3" type="ORF">CPJ18_17980</name>
    <name evidence="2" type="ORF">RMS29_06230</name>
</gene>
<dbReference type="InterPro" id="IPR011251">
    <property type="entry name" value="Luciferase-like_dom"/>
</dbReference>
<dbReference type="Proteomes" id="UP001277561">
    <property type="component" value="Unassembled WGS sequence"/>
</dbReference>
<dbReference type="InterPro" id="IPR050766">
    <property type="entry name" value="Bact_Lucif_Oxidored"/>
</dbReference>
<dbReference type="PANTHER" id="PTHR30137:SF15">
    <property type="entry name" value="BLL6902 PROTEIN"/>
    <property type="match status" value="1"/>
</dbReference>
<feature type="domain" description="Luciferase-like" evidence="1">
    <location>
        <begin position="14"/>
        <end position="245"/>
    </location>
</feature>
<dbReference type="GeneID" id="86881209"/>
<dbReference type="SUPFAM" id="SSF51679">
    <property type="entry name" value="Bacterial luciferase-like"/>
    <property type="match status" value="1"/>
</dbReference>
<dbReference type="Gene3D" id="3.20.20.30">
    <property type="entry name" value="Luciferase-like domain"/>
    <property type="match status" value="1"/>
</dbReference>
<dbReference type="PANTHER" id="PTHR30137">
    <property type="entry name" value="LUCIFERASE-LIKE MONOOXYGENASE"/>
    <property type="match status" value="1"/>
</dbReference>
<evidence type="ECO:0000313" key="3">
    <source>
        <dbReference type="EMBL" id="POO50257.1"/>
    </source>
</evidence>
<evidence type="ECO:0000313" key="5">
    <source>
        <dbReference type="Proteomes" id="UP001277561"/>
    </source>
</evidence>
<dbReference type="Proteomes" id="UP000237447">
    <property type="component" value="Unassembled WGS sequence"/>
</dbReference>
<keyword evidence="5" id="KW-1185">Reference proteome</keyword>
<organism evidence="3 4">
    <name type="scientific">Agrobacterium rosae</name>
    <dbReference type="NCBI Taxonomy" id="1972867"/>
    <lineage>
        <taxon>Bacteria</taxon>
        <taxon>Pseudomonadati</taxon>
        <taxon>Pseudomonadota</taxon>
        <taxon>Alphaproteobacteria</taxon>
        <taxon>Hyphomicrobiales</taxon>
        <taxon>Rhizobiaceae</taxon>
        <taxon>Rhizobium/Agrobacterium group</taxon>
        <taxon>Agrobacterium</taxon>
    </lineage>
</organism>
<sequence>MPLSHIRQFSFLIPGNYDDDDPARGMEDTLRLFEQGEKLGYHTAFVRQRHLERGISSAATFLAAASQRTKRIGLGTAVIQLGYEHPFRLAEDLATVDVLSHGRLNVGVSVGAPPFAQLISAYTDPAPEADYSHNRAEKLAAALRSAPLSVRTDAGNAAGAQVPRLRPFAKGLTDRLWYGGGSQSSARWAGQVGFNLLTGNIVSGENTDDFLTAQAALITRFRHEWIHEREPRVALGRVILPTDSADPQTRLRYREFAAQRDKRTGMPHGDRRTLFLPDIVGTTEEIFETLARDPVLPLVSEFRLELPYEFQAEDYRQIIDDFAGVVFPSSQHTTASVVKALPSEDNIFSVHTQT</sequence>
<comment type="caution">
    <text evidence="3">The sequence shown here is derived from an EMBL/GenBank/DDBJ whole genome shotgun (WGS) entry which is preliminary data.</text>
</comment>
<protein>
    <submittedName>
        <fullName evidence="3">LLM class flavin-dependent oxidoreductase</fullName>
        <ecNumber evidence="2">1.-.-.-</ecNumber>
    </submittedName>
</protein>
<dbReference type="Pfam" id="PF00296">
    <property type="entry name" value="Bac_luciferase"/>
    <property type="match status" value="1"/>
</dbReference>
<name>A0AAE5RV98_9HYPH</name>
<evidence type="ECO:0000313" key="4">
    <source>
        <dbReference type="Proteomes" id="UP000237447"/>
    </source>
</evidence>
<dbReference type="EMBL" id="JAVRAD010000002">
    <property type="protein sequence ID" value="MDX8328819.1"/>
    <property type="molecule type" value="Genomic_DNA"/>
</dbReference>
<dbReference type="AlphaFoldDB" id="A0AAE5RV98"/>
<dbReference type="EMBL" id="NXEJ01000008">
    <property type="protein sequence ID" value="POO50257.1"/>
    <property type="molecule type" value="Genomic_DNA"/>
</dbReference>
<keyword evidence="2" id="KW-0560">Oxidoreductase</keyword>
<dbReference type="GO" id="GO:0005829">
    <property type="term" value="C:cytosol"/>
    <property type="evidence" value="ECO:0007669"/>
    <property type="project" value="TreeGrafter"/>
</dbReference>
<accession>A0AAE5RV98</accession>
<dbReference type="EC" id="1.-.-.-" evidence="2"/>
<reference evidence="3 4" key="1">
    <citation type="journal article" date="2018" name="Syst. Appl. Microbiol.">
        <title>Agrobacterium rosae sp. nov., isolated from galls on different agricultural crops.</title>
        <authorList>
            <person name="Kuzmanovic N."/>
            <person name="Pulawska J."/>
            <person name="Smalla K."/>
            <person name="Nesme X."/>
        </authorList>
    </citation>
    <scope>NUCLEOTIDE SEQUENCE [LARGE SCALE GENOMIC DNA]</scope>
    <source>
        <strain evidence="3 4">NCPPB 1650</strain>
    </source>
</reference>
<evidence type="ECO:0000313" key="2">
    <source>
        <dbReference type="EMBL" id="MDX8328819.1"/>
    </source>
</evidence>
<proteinExistence type="predicted"/>